<proteinExistence type="predicted"/>
<feature type="compositionally biased region" description="Low complexity" evidence="1">
    <location>
        <begin position="326"/>
        <end position="352"/>
    </location>
</feature>
<feature type="compositionally biased region" description="Basic and acidic residues" evidence="1">
    <location>
        <begin position="510"/>
        <end position="522"/>
    </location>
</feature>
<feature type="compositionally biased region" description="Basic and acidic residues" evidence="1">
    <location>
        <begin position="444"/>
        <end position="459"/>
    </location>
</feature>
<feature type="region of interest" description="Disordered" evidence="1">
    <location>
        <begin position="146"/>
        <end position="188"/>
    </location>
</feature>
<reference evidence="2" key="2">
    <citation type="submission" date="2021-08" db="EMBL/GenBank/DDBJ databases">
        <authorList>
            <person name="Tani A."/>
            <person name="Ola A."/>
            <person name="Ogura Y."/>
            <person name="Katsura K."/>
            <person name="Hayashi T."/>
        </authorList>
    </citation>
    <scope>NUCLEOTIDE SEQUENCE</scope>
    <source>
        <strain evidence="2">DSM 19015</strain>
    </source>
</reference>
<dbReference type="RefSeq" id="WP_238244595.1">
    <property type="nucleotide sequence ID" value="NZ_BPQP01000036.1"/>
</dbReference>
<dbReference type="EMBL" id="BPQP01000036">
    <property type="protein sequence ID" value="GJD95456.1"/>
    <property type="molecule type" value="Genomic_DNA"/>
</dbReference>
<accession>A0ABQ4RXU0</accession>
<feature type="compositionally biased region" description="Low complexity" evidence="1">
    <location>
        <begin position="170"/>
        <end position="180"/>
    </location>
</feature>
<feature type="compositionally biased region" description="Basic and acidic residues" evidence="1">
    <location>
        <begin position="395"/>
        <end position="435"/>
    </location>
</feature>
<comment type="caution">
    <text evidence="2">The sequence shown here is derived from an EMBL/GenBank/DDBJ whole genome shotgun (WGS) entry which is preliminary data.</text>
</comment>
<feature type="compositionally biased region" description="Polar residues" evidence="1">
    <location>
        <begin position="873"/>
        <end position="884"/>
    </location>
</feature>
<evidence type="ECO:0000256" key="1">
    <source>
        <dbReference type="SAM" id="MobiDB-lite"/>
    </source>
</evidence>
<feature type="compositionally biased region" description="Low complexity" evidence="1">
    <location>
        <begin position="594"/>
        <end position="618"/>
    </location>
</feature>
<protein>
    <submittedName>
        <fullName evidence="2">Uncharacterized protein</fullName>
    </submittedName>
</protein>
<feature type="region of interest" description="Disordered" evidence="1">
    <location>
        <begin position="269"/>
        <end position="305"/>
    </location>
</feature>
<gene>
    <name evidence="2" type="ORF">OCOJLMKI_2668</name>
</gene>
<dbReference type="Proteomes" id="UP001055125">
    <property type="component" value="Unassembled WGS sequence"/>
</dbReference>
<keyword evidence="3" id="KW-1185">Reference proteome</keyword>
<feature type="compositionally biased region" description="Gly residues" evidence="1">
    <location>
        <begin position="637"/>
        <end position="648"/>
    </location>
</feature>
<feature type="compositionally biased region" description="Basic and acidic residues" evidence="1">
    <location>
        <begin position="465"/>
        <end position="477"/>
    </location>
</feature>
<feature type="compositionally biased region" description="Basic and acidic residues" evidence="1">
    <location>
        <begin position="355"/>
        <end position="372"/>
    </location>
</feature>
<feature type="compositionally biased region" description="Basic and acidic residues" evidence="1">
    <location>
        <begin position="755"/>
        <end position="774"/>
    </location>
</feature>
<organism evidence="2 3">
    <name type="scientific">Methylobacterium iners</name>
    <dbReference type="NCBI Taxonomy" id="418707"/>
    <lineage>
        <taxon>Bacteria</taxon>
        <taxon>Pseudomonadati</taxon>
        <taxon>Pseudomonadota</taxon>
        <taxon>Alphaproteobacteria</taxon>
        <taxon>Hyphomicrobiales</taxon>
        <taxon>Methylobacteriaceae</taxon>
        <taxon>Methylobacterium</taxon>
    </lineage>
</organism>
<sequence length="956" mass="96015">MGAVISFFRPAPTTQGNWSQQELAEFYRVEAALIRAGLRITSEQGLSDEADPWFVFCEPDGEAIMHFARIDGSYVVASDALDHAMRGPDFRALLNQIAEQYPSLLPIPRPDAGTKLVVHPAALLAAIVAAAALALSSGDAAAHELEGVEPASDAGPGPLRGAGHRESAEKAAPPAKAEAPGQSREPEDHRKLVEALILSAMLFAAESFAADPLEHGADAASLFMAQARGAAEHAGLDDGAQSIDAGGGSGRPGASLLQREAAVAPERDGFHRNPSVAGSAPSQTSQPVRPDAVSEGAAPPHPVFANLRAAPEPHLLNARSVEGEAAPDAASPTPAAGGVEKASSGSAASQQATEEGARSTDLSQDRSNHQGHQDGPSSTVQSAHARGATSNPAARSDDERVPRSIERADRQEREEADRQAASGRRSESGGEHHSTDPSGPSHGVRTEARDRDEKGKDGDESGPNRGRENVGEADHGTHGSNGQAASDRDSGPPEASRSRGAGVEAGTGEARAREASADRGSEPAEVTQARQDQGSNGGSANEPAEPGSDTGRSATQAEARAVDVQAGDPSQDESSRGSGRIDQSADAPPRGSNGQAANDQGARAADAAPSPDPAASRNADGEPGIAEVQGRDARADGGNGQATTSGGGGHREANGAGAGGPEPDNPGARSEAGSEGQSDNPGAPRGIQAEAHAGDARGADHGGGGSNRGGAEVAQAADGPPHGSNGQGANGRGSEALEMTPVDLPAPRNAAADARGGEAQDREARAADQDHEHAVSPQGTGHQGANGAHTDPAADNPGSGTRDAQRAAATASENGSPQDRSAAALDGHPQSDRSVPGGDEEHTGRGGGNAAGPPNARSVSGADDPAGRGEAGTSPTTSAQNANAREQAHADHGGAGRQGGSLPASVDADGNLVFGGGNRAGRQPETGYVPGEAEPAADVGLVGLPIHHADHHPHLQ</sequence>
<feature type="compositionally biased region" description="Low complexity" evidence="1">
    <location>
        <begin position="499"/>
        <end position="509"/>
    </location>
</feature>
<feature type="region of interest" description="Disordered" evidence="1">
    <location>
        <begin position="322"/>
        <end position="934"/>
    </location>
</feature>
<evidence type="ECO:0000313" key="3">
    <source>
        <dbReference type="Proteomes" id="UP001055125"/>
    </source>
</evidence>
<reference evidence="2" key="1">
    <citation type="journal article" date="2021" name="Front. Microbiol.">
        <title>Comprehensive Comparative Genomics and Phenotyping of Methylobacterium Species.</title>
        <authorList>
            <person name="Alessa O."/>
            <person name="Ogura Y."/>
            <person name="Fujitani Y."/>
            <person name="Takami H."/>
            <person name="Hayashi T."/>
            <person name="Sahin N."/>
            <person name="Tani A."/>
        </authorList>
    </citation>
    <scope>NUCLEOTIDE SEQUENCE</scope>
    <source>
        <strain evidence="2">DSM 19015</strain>
    </source>
</reference>
<feature type="compositionally biased region" description="Polar residues" evidence="1">
    <location>
        <begin position="375"/>
        <end position="393"/>
    </location>
</feature>
<name>A0ABQ4RXU0_9HYPH</name>
<feature type="region of interest" description="Disordered" evidence="1">
    <location>
        <begin position="235"/>
        <end position="254"/>
    </location>
</feature>
<evidence type="ECO:0000313" key="2">
    <source>
        <dbReference type="EMBL" id="GJD95456.1"/>
    </source>
</evidence>